<keyword evidence="3 5" id="KW-0238">DNA-binding</keyword>
<dbReference type="Pfam" id="PF00440">
    <property type="entry name" value="TetR_N"/>
    <property type="match status" value="1"/>
</dbReference>
<keyword evidence="2" id="KW-0805">Transcription regulation</keyword>
<dbReference type="InterPro" id="IPR039536">
    <property type="entry name" value="TetR_C_Proteobacteria"/>
</dbReference>
<dbReference type="InterPro" id="IPR036271">
    <property type="entry name" value="Tet_transcr_reg_TetR-rel_C_sf"/>
</dbReference>
<accession>A0ABU9PQB4</accession>
<evidence type="ECO:0000256" key="4">
    <source>
        <dbReference type="ARBA" id="ARBA00023163"/>
    </source>
</evidence>
<dbReference type="PANTHER" id="PTHR30055:SF119">
    <property type="entry name" value="NALC"/>
    <property type="match status" value="1"/>
</dbReference>
<dbReference type="InterPro" id="IPR050109">
    <property type="entry name" value="HTH-type_TetR-like_transc_reg"/>
</dbReference>
<evidence type="ECO:0000259" key="6">
    <source>
        <dbReference type="PROSITE" id="PS50977"/>
    </source>
</evidence>
<evidence type="ECO:0000256" key="5">
    <source>
        <dbReference type="PROSITE-ProRule" id="PRU00335"/>
    </source>
</evidence>
<keyword evidence="1" id="KW-0678">Repressor</keyword>
<dbReference type="SUPFAM" id="SSF46689">
    <property type="entry name" value="Homeodomain-like"/>
    <property type="match status" value="1"/>
</dbReference>
<evidence type="ECO:0000313" key="8">
    <source>
        <dbReference type="Proteomes" id="UP001495910"/>
    </source>
</evidence>
<reference evidence="7 8" key="1">
    <citation type="submission" date="2024-02" db="EMBL/GenBank/DDBJ databases">
        <title>Draft genome sequence of Collimonas sp. strain H4R21, an effective mineral-weathering bacterial strain isolated from the beech rhizosphere.</title>
        <authorList>
            <person name="Morin E."/>
            <person name="Uroz S."/>
            <person name="Leveau J.H.J."/>
            <person name="Kumar R."/>
            <person name="Rey M.W."/>
            <person name="Pham J."/>
        </authorList>
    </citation>
    <scope>NUCLEOTIDE SEQUENCE [LARGE SCALE GENOMIC DNA]</scope>
    <source>
        <strain evidence="7 8">H4R21</strain>
    </source>
</reference>
<dbReference type="PROSITE" id="PS50977">
    <property type="entry name" value="HTH_TETR_2"/>
    <property type="match status" value="1"/>
</dbReference>
<dbReference type="RefSeq" id="WP_342827996.1">
    <property type="nucleotide sequence ID" value="NZ_JBANDC010000001.1"/>
</dbReference>
<dbReference type="InterPro" id="IPR001647">
    <property type="entry name" value="HTH_TetR"/>
</dbReference>
<evidence type="ECO:0000256" key="1">
    <source>
        <dbReference type="ARBA" id="ARBA00022491"/>
    </source>
</evidence>
<dbReference type="PROSITE" id="PS01081">
    <property type="entry name" value="HTH_TETR_1"/>
    <property type="match status" value="1"/>
</dbReference>
<name>A0ABU9PQB4_9BURK</name>
<comment type="caution">
    <text evidence="7">The sequence shown here is derived from an EMBL/GenBank/DDBJ whole genome shotgun (WGS) entry which is preliminary data.</text>
</comment>
<keyword evidence="8" id="KW-1185">Reference proteome</keyword>
<dbReference type="EMBL" id="JBANDC010000001">
    <property type="protein sequence ID" value="MEM4986189.1"/>
    <property type="molecule type" value="Genomic_DNA"/>
</dbReference>
<dbReference type="Gene3D" id="1.10.357.10">
    <property type="entry name" value="Tetracycline Repressor, domain 2"/>
    <property type="match status" value="2"/>
</dbReference>
<keyword evidence="4" id="KW-0804">Transcription</keyword>
<dbReference type="InterPro" id="IPR023772">
    <property type="entry name" value="DNA-bd_HTH_TetR-type_CS"/>
</dbReference>
<proteinExistence type="predicted"/>
<organism evidence="7 8">
    <name type="scientific">Collimonas rhizosphaerae</name>
    <dbReference type="NCBI Taxonomy" id="3126357"/>
    <lineage>
        <taxon>Bacteria</taxon>
        <taxon>Pseudomonadati</taxon>
        <taxon>Pseudomonadota</taxon>
        <taxon>Betaproteobacteria</taxon>
        <taxon>Burkholderiales</taxon>
        <taxon>Oxalobacteraceae</taxon>
        <taxon>Collimonas</taxon>
    </lineage>
</organism>
<gene>
    <name evidence="7" type="ORF">V8G57_02195</name>
</gene>
<dbReference type="Pfam" id="PF14246">
    <property type="entry name" value="TetR_C_7"/>
    <property type="match status" value="1"/>
</dbReference>
<dbReference type="Proteomes" id="UP001495910">
    <property type="component" value="Unassembled WGS sequence"/>
</dbReference>
<dbReference type="PRINTS" id="PR00455">
    <property type="entry name" value="HTHTETR"/>
</dbReference>
<evidence type="ECO:0000256" key="3">
    <source>
        <dbReference type="ARBA" id="ARBA00023125"/>
    </source>
</evidence>
<feature type="DNA-binding region" description="H-T-H motif" evidence="5">
    <location>
        <begin position="30"/>
        <end position="49"/>
    </location>
</feature>
<dbReference type="PANTHER" id="PTHR30055">
    <property type="entry name" value="HTH-TYPE TRANSCRIPTIONAL REGULATOR RUTR"/>
    <property type="match status" value="1"/>
</dbReference>
<protein>
    <submittedName>
        <fullName evidence="7">TetR/AcrR family transcriptional regulator</fullName>
    </submittedName>
</protein>
<sequence length="227" mass="25139">MVRVKTEARRQNFLAAARDVFQEMGFDHASMDEIAARVGSSKATLYRYFDSKETLFMELVQSSANAQGGDMMAMLHQSGGAAPDLELTSEVAVPNPMLDPGEDVESTLTKFGRYILKNFHTPKSLGVRRMMIAAAVNPEIGKTYYEQGPARATQYLANYFANIIKAGKVRDADPHVMACHFYGLLQSEVHQVGLLNVLTTLDDERIAATVERAMDVFLRAYGLPPKI</sequence>
<dbReference type="SUPFAM" id="SSF48498">
    <property type="entry name" value="Tetracyclin repressor-like, C-terminal domain"/>
    <property type="match status" value="1"/>
</dbReference>
<dbReference type="InterPro" id="IPR009057">
    <property type="entry name" value="Homeodomain-like_sf"/>
</dbReference>
<feature type="domain" description="HTH tetR-type" evidence="6">
    <location>
        <begin position="7"/>
        <end position="67"/>
    </location>
</feature>
<evidence type="ECO:0000313" key="7">
    <source>
        <dbReference type="EMBL" id="MEM4986189.1"/>
    </source>
</evidence>
<evidence type="ECO:0000256" key="2">
    <source>
        <dbReference type="ARBA" id="ARBA00023015"/>
    </source>
</evidence>